<evidence type="ECO:0000256" key="9">
    <source>
        <dbReference type="ARBA" id="ARBA00023136"/>
    </source>
</evidence>
<feature type="region of interest" description="Disordered" evidence="14">
    <location>
        <begin position="575"/>
        <end position="630"/>
    </location>
</feature>
<feature type="region of interest" description="Disordered" evidence="14">
    <location>
        <begin position="666"/>
        <end position="717"/>
    </location>
</feature>
<feature type="compositionally biased region" description="Polar residues" evidence="14">
    <location>
        <begin position="595"/>
        <end position="611"/>
    </location>
</feature>
<accession>A0AAV2TXC2</accession>
<keyword evidence="9 15" id="KW-0472">Membrane</keyword>
<feature type="transmembrane region" description="Helical" evidence="15">
    <location>
        <begin position="122"/>
        <end position="142"/>
    </location>
</feature>
<feature type="compositionally biased region" description="Polar residues" evidence="14">
    <location>
        <begin position="407"/>
        <end position="417"/>
    </location>
</feature>
<keyword evidence="6 15" id="KW-0812">Transmembrane</keyword>
<feature type="compositionally biased region" description="Basic and acidic residues" evidence="14">
    <location>
        <begin position="318"/>
        <end position="335"/>
    </location>
</feature>
<sequence length="1250" mass="134883">MYLRRRNFDHGRIKRNTRKTKTGEAFSTTFGAYFKILVIWATILMLDFFTDFRFEFIYSCWLFVRSVSDSFRYQGLAFALFFTLIAMTSDLMCYFLVPTTLVYLLGSSFVWVQLVWQADRGVYGPTVVLCLLFVYVEIAVRLRDPKNLPLSIDFCRPFAAHCIGYPAVTLGFGLKSLVVHHLRLRQQRSVEVQNMSFFAILDEALPKESHFCVKSDPNTKLKRCLTSTPDVCPTLSSNRPNSAVIPQAAVKDKPNTLAQTAPSGNRKQVHNTKAEASCMPTSTDPCVPGGLNRDDDHHQSEIFSTAQQPSLNLQATDSQKEPDLVDGEKANKSDDLAIVPTSGELRSTSVPSGRDFIDSSFPDPIYSSACISSNQFVDGKHDTTNSPKAPSSVNSVASTSSSSSSSLRLCTTKSALPNGSGIKGANDTKSMPCCTSTTKSGSTTYGTVNNTLKASAGTCSVPANGGKSSNNSKNSNKDEYTLKLEAEVRRLKLELQSLRGLEVDLRAQVQQLQAAERTYRSESSQARQEFESLQAKMNQLTQRLQTDRSSLQAAEKRLSDERKQRMALEQQILIQQQNHQQAKAHLNSGGDESVHNSPSTAKLLNAKSSGPSHGNSTAGTNNSSSCHSLPCTGGDSCAQRLKELESELRALNRDISAKDIQLAALKASHGSHTPNDSSGSGGKQKGDQARNLSSASDQHQNTASRRSKSDASSEKAANDLMSRLTSLQEENQRLTDTLKEEDKMKQELMTAYHSSLKEITELNAALTKKEYQIVELNMRMDYLTPHLCEYVNKLSVSTAASIPKTPTGGNQIPSDCSSSSALYSSAYSPLSSGLQRTVGVIGGQQPRRLQSMDTGCLDGRSAAQNMMNGLTSAQASAYFRPSSASTAISCNTGYQDCGLRNGLSPLSSNGTSVDNLISRLNNGVTHCNARTSDFHSGLNDGDIYVNTSSTASTSIMNRQPHGSVPSVQFTPGISNLLHFDATIAPPCNPYRHLPSSHPQQSRFKAAGTTVQSAGIYPLCGNRPLPVGSSNPTSSPLPFLEPPPGLFQGGLNSVLSSSSPNSSSSTVAPLEVIVHPQQSGMANLLHSPAGMEVLSRSSDPANSSSCLLESLSPIGLSSDAQYFDARSPNPAAFDFGDRVCSTAEQDVLVSPDCTSSLLSYPDCNISDTTVTLGRPAPYGSHSRFADTTDFDQKRLNSMTLSGTSCSVLGNTESDNHPNPFAPSSPSDDGRTKLKMNCDDFVRDGLGDTKGS</sequence>
<feature type="region of interest" description="Disordered" evidence="14">
    <location>
        <begin position="1208"/>
        <end position="1233"/>
    </location>
</feature>
<feature type="compositionally biased region" description="Polar residues" evidence="14">
    <location>
        <begin position="256"/>
        <end position="266"/>
    </location>
</feature>
<evidence type="ECO:0000256" key="12">
    <source>
        <dbReference type="ARBA" id="ARBA00031129"/>
    </source>
</evidence>
<feature type="region of interest" description="Disordered" evidence="14">
    <location>
        <begin position="378"/>
        <end position="440"/>
    </location>
</feature>
<dbReference type="GO" id="GO:0030867">
    <property type="term" value="C:rough endoplasmic reticulum membrane"/>
    <property type="evidence" value="ECO:0007669"/>
    <property type="project" value="UniProtKB-SubCell"/>
</dbReference>
<feature type="compositionally biased region" description="Polar residues" evidence="14">
    <location>
        <begin position="690"/>
        <end position="704"/>
    </location>
</feature>
<feature type="region of interest" description="Disordered" evidence="14">
    <location>
        <begin position="540"/>
        <end position="563"/>
    </location>
</feature>
<gene>
    <name evidence="16" type="ORF">CDAUBV1_LOCUS16222</name>
</gene>
<comment type="subcellular location">
    <subcellularLocation>
        <location evidence="2">Nucleus membrane</location>
        <topology evidence="2">Multi-pass membrane protein</topology>
    </subcellularLocation>
    <subcellularLocation>
        <location evidence="3">Rough endoplasmic reticulum membrane</location>
        <topology evidence="3">Multi-pass membrane protein</topology>
    </subcellularLocation>
</comment>
<evidence type="ECO:0000256" key="8">
    <source>
        <dbReference type="ARBA" id="ARBA00022989"/>
    </source>
</evidence>
<feature type="compositionally biased region" description="Low complexity" evidence="14">
    <location>
        <begin position="464"/>
        <end position="474"/>
    </location>
</feature>
<evidence type="ECO:0000256" key="2">
    <source>
        <dbReference type="ARBA" id="ARBA00004232"/>
    </source>
</evidence>
<dbReference type="GO" id="GO:0023041">
    <property type="term" value="P:neuronal signal transduction"/>
    <property type="evidence" value="ECO:0007669"/>
    <property type="project" value="InterPro"/>
</dbReference>
<keyword evidence="8 15" id="KW-1133">Transmembrane helix</keyword>
<dbReference type="GO" id="GO:0031965">
    <property type="term" value="C:nuclear membrane"/>
    <property type="evidence" value="ECO:0007669"/>
    <property type="project" value="UniProtKB-SubCell"/>
</dbReference>
<keyword evidence="5" id="KW-0597">Phosphoprotein</keyword>
<dbReference type="Pfam" id="PF09726">
    <property type="entry name" value="Macoilin"/>
    <property type="match status" value="1"/>
</dbReference>
<evidence type="ECO:0000256" key="5">
    <source>
        <dbReference type="ARBA" id="ARBA00022553"/>
    </source>
</evidence>
<comment type="function">
    <text evidence="1">Plays a role in the regulation of neuronal activity.</text>
</comment>
<feature type="compositionally biased region" description="Polar residues" evidence="14">
    <location>
        <begin position="301"/>
        <end position="317"/>
    </location>
</feature>
<dbReference type="PANTHER" id="PTHR47464">
    <property type="entry name" value="MACOILIN"/>
    <property type="match status" value="1"/>
</dbReference>
<feature type="compositionally biased region" description="Low complexity" evidence="14">
    <location>
        <begin position="391"/>
        <end position="406"/>
    </location>
</feature>
<dbReference type="EMBL" id="CAXLJL010000811">
    <property type="protein sequence ID" value="CAL5140927.1"/>
    <property type="molecule type" value="Genomic_DNA"/>
</dbReference>
<feature type="coiled-coil region" evidence="13">
    <location>
        <begin position="717"/>
        <end position="747"/>
    </location>
</feature>
<dbReference type="Proteomes" id="UP001497525">
    <property type="component" value="Unassembled WGS sequence"/>
</dbReference>
<keyword evidence="11" id="KW-0539">Nucleus</keyword>
<keyword evidence="13" id="KW-0175">Coiled coil</keyword>
<evidence type="ECO:0000256" key="15">
    <source>
        <dbReference type="SAM" id="Phobius"/>
    </source>
</evidence>
<feature type="region of interest" description="Disordered" evidence="14">
    <location>
        <begin position="254"/>
        <end position="336"/>
    </location>
</feature>
<dbReference type="InterPro" id="IPR019130">
    <property type="entry name" value="Macoilin"/>
</dbReference>
<keyword evidence="10" id="KW-0325">Glycoprotein</keyword>
<protein>
    <recommendedName>
        <fullName evidence="4">Macoilin</fullName>
    </recommendedName>
    <alternativeName>
        <fullName evidence="12">Transmembrane protein 57</fullName>
    </alternativeName>
</protein>
<evidence type="ECO:0000256" key="3">
    <source>
        <dbReference type="ARBA" id="ARBA00004269"/>
    </source>
</evidence>
<organism evidence="16 17">
    <name type="scientific">Calicophoron daubneyi</name>
    <name type="common">Rumen fluke</name>
    <name type="synonym">Paramphistomum daubneyi</name>
    <dbReference type="NCBI Taxonomy" id="300641"/>
    <lineage>
        <taxon>Eukaryota</taxon>
        <taxon>Metazoa</taxon>
        <taxon>Spiralia</taxon>
        <taxon>Lophotrochozoa</taxon>
        <taxon>Platyhelminthes</taxon>
        <taxon>Trematoda</taxon>
        <taxon>Digenea</taxon>
        <taxon>Plagiorchiida</taxon>
        <taxon>Pronocephalata</taxon>
        <taxon>Paramphistomoidea</taxon>
        <taxon>Paramphistomidae</taxon>
        <taxon>Calicophoron</taxon>
    </lineage>
</organism>
<reference evidence="16" key="1">
    <citation type="submission" date="2024-06" db="EMBL/GenBank/DDBJ databases">
        <authorList>
            <person name="Liu X."/>
            <person name="Lenzi L."/>
            <person name="Haldenby T S."/>
            <person name="Uol C."/>
        </authorList>
    </citation>
    <scope>NUCLEOTIDE SEQUENCE</scope>
</reference>
<evidence type="ECO:0000256" key="11">
    <source>
        <dbReference type="ARBA" id="ARBA00023242"/>
    </source>
</evidence>
<comment type="caution">
    <text evidence="16">The sequence shown here is derived from an EMBL/GenBank/DDBJ whole genome shotgun (WGS) entry which is preliminary data.</text>
</comment>
<feature type="compositionally biased region" description="Basic and acidic residues" evidence="14">
    <location>
        <begin position="554"/>
        <end position="563"/>
    </location>
</feature>
<evidence type="ECO:0000313" key="16">
    <source>
        <dbReference type="EMBL" id="CAL5140927.1"/>
    </source>
</evidence>
<proteinExistence type="predicted"/>
<dbReference type="PANTHER" id="PTHR47464:SF2">
    <property type="entry name" value="MACOILIN"/>
    <property type="match status" value="1"/>
</dbReference>
<feature type="transmembrane region" description="Helical" evidence="15">
    <location>
        <begin position="94"/>
        <end position="116"/>
    </location>
</feature>
<evidence type="ECO:0000256" key="4">
    <source>
        <dbReference type="ARBA" id="ARBA00021882"/>
    </source>
</evidence>
<dbReference type="AlphaFoldDB" id="A0AAV2TXC2"/>
<feature type="compositionally biased region" description="Low complexity" evidence="14">
    <location>
        <begin position="575"/>
        <end position="587"/>
    </location>
</feature>
<keyword evidence="7" id="KW-0256">Endoplasmic reticulum</keyword>
<evidence type="ECO:0000313" key="17">
    <source>
        <dbReference type="Proteomes" id="UP001497525"/>
    </source>
</evidence>
<evidence type="ECO:0000256" key="7">
    <source>
        <dbReference type="ARBA" id="ARBA00022824"/>
    </source>
</evidence>
<evidence type="ECO:0000256" key="6">
    <source>
        <dbReference type="ARBA" id="ARBA00022692"/>
    </source>
</evidence>
<feature type="coiled-coil region" evidence="13">
    <location>
        <begin position="634"/>
        <end position="661"/>
    </location>
</feature>
<feature type="region of interest" description="Disordered" evidence="14">
    <location>
        <begin position="456"/>
        <end position="478"/>
    </location>
</feature>
<feature type="compositionally biased region" description="Polar residues" evidence="14">
    <location>
        <begin position="540"/>
        <end position="552"/>
    </location>
</feature>
<feature type="transmembrane region" description="Helical" evidence="15">
    <location>
        <begin position="25"/>
        <end position="50"/>
    </location>
</feature>
<name>A0AAV2TXC2_CALDB</name>
<evidence type="ECO:0000256" key="10">
    <source>
        <dbReference type="ARBA" id="ARBA00023180"/>
    </source>
</evidence>
<feature type="compositionally biased region" description="Basic and acidic residues" evidence="14">
    <location>
        <begin position="707"/>
        <end position="717"/>
    </location>
</feature>
<feature type="compositionally biased region" description="Low complexity" evidence="14">
    <location>
        <begin position="612"/>
        <end position="625"/>
    </location>
</feature>
<evidence type="ECO:0000256" key="1">
    <source>
        <dbReference type="ARBA" id="ARBA00003440"/>
    </source>
</evidence>
<evidence type="ECO:0000256" key="14">
    <source>
        <dbReference type="SAM" id="MobiDB-lite"/>
    </source>
</evidence>
<evidence type="ECO:0000256" key="13">
    <source>
        <dbReference type="SAM" id="Coils"/>
    </source>
</evidence>